<comment type="caution">
    <text evidence="11">The sequence shown here is derived from an EMBL/GenBank/DDBJ whole genome shotgun (WGS) entry which is preliminary data.</text>
</comment>
<evidence type="ECO:0000256" key="9">
    <source>
        <dbReference type="RuleBase" id="RU364116"/>
    </source>
</evidence>
<dbReference type="SFLD" id="SFLDG01082">
    <property type="entry name" value="B12-binding_domain_containing"/>
    <property type="match status" value="1"/>
</dbReference>
<dbReference type="GO" id="GO:0051539">
    <property type="term" value="F:4 iron, 4 sulfur cluster binding"/>
    <property type="evidence" value="ECO:0007669"/>
    <property type="project" value="UniProtKB-UniRule"/>
</dbReference>
<comment type="subcellular location">
    <subcellularLocation>
        <location evidence="9">Cytoplasm</location>
    </subcellularLocation>
</comment>
<dbReference type="SUPFAM" id="SSF102114">
    <property type="entry name" value="Radical SAM enzymes"/>
    <property type="match status" value="1"/>
</dbReference>
<accession>A0A175RUB3</accession>
<sequence>MPSALPIADPAPSDGLVTPGPGAGDVPFGVYVHVPFCRVRCGYCDFNTYTASELRGVRRDDYAGHAVQEIRFAADVLERSGVPRRPVTTVFFGGGTPTMLPADDLVMILRAIDETWGIVPGAEVTTEANPDSVDAASLQTLREGGFTRVSYGMQSAVPHVLATLDRTHDPERVPLVVDLAKQQGLDVSLDLIYSTPGESLDDWRVSLDAAIACAPDHVSAYSLIVEEGTAMGRMVARGELPAPDDDLAADMYELADDVLSAAGYSWYEVSNWARLDADGGTAGHASRHNLSYWKGHDWWGVGPGAHSAVAGTRWWNVKHPAAYANRVLAGESPAAGRETLDDETRYVERVLLAARVRGELATSELRREARGRVAGLIARGLVDGAAAVRGRVELTRQGRLLADAVVRELLD</sequence>
<feature type="domain" description="Radical SAM core" evidence="10">
    <location>
        <begin position="22"/>
        <end position="265"/>
    </location>
</feature>
<keyword evidence="7 9" id="KW-0411">Iron-sulfur</keyword>
<evidence type="ECO:0000256" key="3">
    <source>
        <dbReference type="ARBA" id="ARBA00022617"/>
    </source>
</evidence>
<dbReference type="InterPro" id="IPR007197">
    <property type="entry name" value="rSAM"/>
</dbReference>
<evidence type="ECO:0000256" key="5">
    <source>
        <dbReference type="ARBA" id="ARBA00022723"/>
    </source>
</evidence>
<dbReference type="PROSITE" id="PS51918">
    <property type="entry name" value="RADICAL_SAM"/>
    <property type="match status" value="1"/>
</dbReference>
<dbReference type="EMBL" id="LDQC01000049">
    <property type="protein sequence ID" value="KTR06429.1"/>
    <property type="molecule type" value="Genomic_DNA"/>
</dbReference>
<dbReference type="InterPro" id="IPR013785">
    <property type="entry name" value="Aldolase_TIM"/>
</dbReference>
<proteinExistence type="inferred from homology"/>
<dbReference type="PANTHER" id="PTHR13932:SF5">
    <property type="entry name" value="RADICAL S-ADENOSYL METHIONINE DOMAIN-CONTAINING PROTEIN 1, MITOCHONDRIAL"/>
    <property type="match status" value="1"/>
</dbReference>
<dbReference type="GO" id="GO:0046872">
    <property type="term" value="F:metal ion binding"/>
    <property type="evidence" value="ECO:0007669"/>
    <property type="project" value="UniProtKB-UniRule"/>
</dbReference>
<evidence type="ECO:0000256" key="6">
    <source>
        <dbReference type="ARBA" id="ARBA00023004"/>
    </source>
</evidence>
<dbReference type="InterPro" id="IPR058240">
    <property type="entry name" value="rSAM_sf"/>
</dbReference>
<keyword evidence="9" id="KW-0963">Cytoplasm</keyword>
<dbReference type="GO" id="GO:0004109">
    <property type="term" value="F:coproporphyrinogen oxidase activity"/>
    <property type="evidence" value="ECO:0007669"/>
    <property type="project" value="InterPro"/>
</dbReference>
<dbReference type="InterPro" id="IPR034505">
    <property type="entry name" value="Coproporphyrinogen-III_oxidase"/>
</dbReference>
<protein>
    <recommendedName>
        <fullName evidence="2 9">Heme chaperone HemW</fullName>
    </recommendedName>
</protein>
<dbReference type="NCBIfam" id="TIGR00539">
    <property type="entry name" value="hemN_rel"/>
    <property type="match status" value="1"/>
</dbReference>
<dbReference type="AlphaFoldDB" id="A0A175RUB3"/>
<dbReference type="Pfam" id="PF04055">
    <property type="entry name" value="Radical_SAM"/>
    <property type="match status" value="1"/>
</dbReference>
<dbReference type="RefSeq" id="WP_058725895.1">
    <property type="nucleotide sequence ID" value="NZ_LDQC01000049.1"/>
</dbReference>
<dbReference type="CDD" id="cd01335">
    <property type="entry name" value="Radical_SAM"/>
    <property type="match status" value="1"/>
</dbReference>
<keyword evidence="4 9" id="KW-0949">S-adenosyl-L-methionine</keyword>
<keyword evidence="5 9" id="KW-0479">Metal-binding</keyword>
<keyword evidence="8 9" id="KW-0143">Chaperone</keyword>
<comment type="similarity">
    <text evidence="1">Belongs to the anaerobic coproporphyrinogen-III oxidase family. HemW subfamily.</text>
</comment>
<keyword evidence="6 9" id="KW-0408">Iron</keyword>
<dbReference type="STRING" id="33881.NS184_09390"/>
<evidence type="ECO:0000313" key="12">
    <source>
        <dbReference type="Proteomes" id="UP000078252"/>
    </source>
</evidence>
<dbReference type="GO" id="GO:0006779">
    <property type="term" value="P:porphyrin-containing compound biosynthetic process"/>
    <property type="evidence" value="ECO:0007669"/>
    <property type="project" value="InterPro"/>
</dbReference>
<evidence type="ECO:0000256" key="1">
    <source>
        <dbReference type="ARBA" id="ARBA00006100"/>
    </source>
</evidence>
<dbReference type="OrthoDB" id="9808022at2"/>
<evidence type="ECO:0000256" key="7">
    <source>
        <dbReference type="ARBA" id="ARBA00023014"/>
    </source>
</evidence>
<evidence type="ECO:0000256" key="8">
    <source>
        <dbReference type="ARBA" id="ARBA00023186"/>
    </source>
</evidence>
<keyword evidence="3 9" id="KW-0349">Heme</keyword>
<dbReference type="SFLD" id="SFLDS00029">
    <property type="entry name" value="Radical_SAM"/>
    <property type="match status" value="1"/>
</dbReference>
<keyword evidence="9" id="KW-0004">4Fe-4S</keyword>
<name>A0A175RUB3_9MICO</name>
<evidence type="ECO:0000313" key="11">
    <source>
        <dbReference type="EMBL" id="KTR06429.1"/>
    </source>
</evidence>
<dbReference type="Gene3D" id="3.20.20.70">
    <property type="entry name" value="Aldolase class I"/>
    <property type="match status" value="1"/>
</dbReference>
<dbReference type="GO" id="GO:0005737">
    <property type="term" value="C:cytoplasm"/>
    <property type="evidence" value="ECO:0007669"/>
    <property type="project" value="UniProtKB-SubCell"/>
</dbReference>
<dbReference type="SFLD" id="SFLDG01065">
    <property type="entry name" value="anaerobic_coproporphyrinogen-I"/>
    <property type="match status" value="1"/>
</dbReference>
<dbReference type="Proteomes" id="UP000078252">
    <property type="component" value="Unassembled WGS sequence"/>
</dbReference>
<dbReference type="SMART" id="SM00729">
    <property type="entry name" value="Elp3"/>
    <property type="match status" value="1"/>
</dbReference>
<gene>
    <name evidence="11" type="ORF">NS184_09390</name>
</gene>
<evidence type="ECO:0000256" key="2">
    <source>
        <dbReference type="ARBA" id="ARBA00017228"/>
    </source>
</evidence>
<dbReference type="PANTHER" id="PTHR13932">
    <property type="entry name" value="COPROPORPHYRINIGEN III OXIDASE"/>
    <property type="match status" value="1"/>
</dbReference>
<dbReference type="PATRIC" id="fig|33881.3.peg.2208"/>
<comment type="function">
    <text evidence="9">Probably acts as a heme chaperone, transferring heme to an unknown acceptor. Binds one molecule of heme per monomer, possibly covalently. Binds 1 [4Fe-4S] cluster. The cluster is coordinated with 3 cysteines and an exchangeable S-adenosyl-L-methionine.</text>
</comment>
<dbReference type="InterPro" id="IPR004559">
    <property type="entry name" value="HemW-like"/>
</dbReference>
<evidence type="ECO:0000256" key="4">
    <source>
        <dbReference type="ARBA" id="ARBA00022691"/>
    </source>
</evidence>
<organism evidence="11 12">
    <name type="scientific">Curtobacterium luteum</name>
    <dbReference type="NCBI Taxonomy" id="33881"/>
    <lineage>
        <taxon>Bacteria</taxon>
        <taxon>Bacillati</taxon>
        <taxon>Actinomycetota</taxon>
        <taxon>Actinomycetes</taxon>
        <taxon>Micrococcales</taxon>
        <taxon>Microbacteriaceae</taxon>
        <taxon>Curtobacterium</taxon>
    </lineage>
</organism>
<evidence type="ECO:0000259" key="10">
    <source>
        <dbReference type="PROSITE" id="PS51918"/>
    </source>
</evidence>
<dbReference type="SFLD" id="SFLDF00562">
    <property type="entry name" value="HemN-like__clustered_with_heat"/>
    <property type="match status" value="1"/>
</dbReference>
<dbReference type="InterPro" id="IPR006638">
    <property type="entry name" value="Elp3/MiaA/NifB-like_rSAM"/>
</dbReference>
<reference evidence="11 12" key="1">
    <citation type="journal article" date="2016" name="Front. Microbiol.">
        <title>Genomic Resource of Rice Seed Associated Bacteria.</title>
        <authorList>
            <person name="Midha S."/>
            <person name="Bansal K."/>
            <person name="Sharma S."/>
            <person name="Kumar N."/>
            <person name="Patil P.P."/>
            <person name="Chaudhry V."/>
            <person name="Patil P.B."/>
        </authorList>
    </citation>
    <scope>NUCLEOTIDE SEQUENCE [LARGE SCALE GENOMIC DNA]</scope>
    <source>
        <strain evidence="11 12">NS184</strain>
    </source>
</reference>